<dbReference type="PANTHER" id="PTHR33885">
    <property type="entry name" value="PHAGE SHOCK PROTEIN C"/>
    <property type="match status" value="1"/>
</dbReference>
<name>A0A1H8ZMT2_9GAMM</name>
<comment type="subcellular location">
    <subcellularLocation>
        <location evidence="1">Cell membrane</location>
        <topology evidence="1">Single-pass membrane protein</topology>
    </subcellularLocation>
</comment>
<keyword evidence="5 6" id="KW-0472">Membrane</keyword>
<dbReference type="GO" id="GO:0005886">
    <property type="term" value="C:plasma membrane"/>
    <property type="evidence" value="ECO:0007669"/>
    <property type="project" value="UniProtKB-SubCell"/>
</dbReference>
<evidence type="ECO:0000256" key="5">
    <source>
        <dbReference type="ARBA" id="ARBA00023136"/>
    </source>
</evidence>
<evidence type="ECO:0000256" key="6">
    <source>
        <dbReference type="SAM" id="Phobius"/>
    </source>
</evidence>
<evidence type="ECO:0000259" key="7">
    <source>
        <dbReference type="Pfam" id="PF04024"/>
    </source>
</evidence>
<reference evidence="9" key="1">
    <citation type="submission" date="2016-10" db="EMBL/GenBank/DDBJ databases">
        <authorList>
            <person name="Varghese N."/>
            <person name="Submissions S."/>
        </authorList>
    </citation>
    <scope>NUCLEOTIDE SEQUENCE [LARGE SCALE GENOMIC DNA]</scope>
    <source>
        <strain evidence="9">DSM 25927</strain>
    </source>
</reference>
<keyword evidence="2" id="KW-1003">Cell membrane</keyword>
<evidence type="ECO:0000313" key="9">
    <source>
        <dbReference type="Proteomes" id="UP000199233"/>
    </source>
</evidence>
<keyword evidence="3 6" id="KW-0812">Transmembrane</keyword>
<dbReference type="InterPro" id="IPR052027">
    <property type="entry name" value="PspC"/>
</dbReference>
<feature type="transmembrane region" description="Helical" evidence="6">
    <location>
        <begin position="20"/>
        <end position="39"/>
    </location>
</feature>
<keyword evidence="9" id="KW-1185">Reference proteome</keyword>
<dbReference type="PANTHER" id="PTHR33885:SF3">
    <property type="entry name" value="PHAGE SHOCK PROTEIN C"/>
    <property type="match status" value="1"/>
</dbReference>
<feature type="transmembrane region" description="Helical" evidence="6">
    <location>
        <begin position="45"/>
        <end position="70"/>
    </location>
</feature>
<sequence length="135" mass="15348">MSKPNAPRDSDGTLSKIRRYPGAGWVAGVCAGIADYFGWNLKLIRVLWVLALVFTGFFPAGVVYLALWFLMDPADGRPEQQPSHRSDGVRLATLNISPGDVRQRFEKLERRLQQIEACVTQEELDLRRQFRNLET</sequence>
<accession>A0A1H8ZMT2</accession>
<evidence type="ECO:0000256" key="4">
    <source>
        <dbReference type="ARBA" id="ARBA00022989"/>
    </source>
</evidence>
<dbReference type="EMBL" id="FOFS01000001">
    <property type="protein sequence ID" value="SEP65008.1"/>
    <property type="molecule type" value="Genomic_DNA"/>
</dbReference>
<dbReference type="STRING" id="489703.SAMN04488038_10179"/>
<keyword evidence="4 6" id="KW-1133">Transmembrane helix</keyword>
<evidence type="ECO:0000313" key="8">
    <source>
        <dbReference type="EMBL" id="SEP65008.1"/>
    </source>
</evidence>
<feature type="domain" description="Phage shock protein PspC N-terminal" evidence="7">
    <location>
        <begin position="16"/>
        <end position="73"/>
    </location>
</feature>
<gene>
    <name evidence="8" type="ORF">SAMN04488038_10179</name>
</gene>
<dbReference type="Proteomes" id="UP000199233">
    <property type="component" value="Unassembled WGS sequence"/>
</dbReference>
<dbReference type="AlphaFoldDB" id="A0A1H8ZMT2"/>
<proteinExistence type="predicted"/>
<protein>
    <submittedName>
        <fullName evidence="8">Phage shock protein C (PspC) family protein</fullName>
    </submittedName>
</protein>
<dbReference type="RefSeq" id="WP_177188768.1">
    <property type="nucleotide sequence ID" value="NZ_FOFS01000001.1"/>
</dbReference>
<evidence type="ECO:0000256" key="1">
    <source>
        <dbReference type="ARBA" id="ARBA00004162"/>
    </source>
</evidence>
<dbReference type="InterPro" id="IPR007168">
    <property type="entry name" value="Phageshock_PspC_N"/>
</dbReference>
<dbReference type="Pfam" id="PF04024">
    <property type="entry name" value="PspC"/>
    <property type="match status" value="1"/>
</dbReference>
<evidence type="ECO:0000256" key="2">
    <source>
        <dbReference type="ARBA" id="ARBA00022475"/>
    </source>
</evidence>
<evidence type="ECO:0000256" key="3">
    <source>
        <dbReference type="ARBA" id="ARBA00022692"/>
    </source>
</evidence>
<organism evidence="8 9">
    <name type="scientific">Solimonas aquatica</name>
    <dbReference type="NCBI Taxonomy" id="489703"/>
    <lineage>
        <taxon>Bacteria</taxon>
        <taxon>Pseudomonadati</taxon>
        <taxon>Pseudomonadota</taxon>
        <taxon>Gammaproteobacteria</taxon>
        <taxon>Nevskiales</taxon>
        <taxon>Nevskiaceae</taxon>
        <taxon>Solimonas</taxon>
    </lineage>
</organism>